<dbReference type="GO" id="GO:0007156">
    <property type="term" value="P:homophilic cell adhesion via plasma membrane adhesion molecules"/>
    <property type="evidence" value="ECO:0007669"/>
    <property type="project" value="InterPro"/>
</dbReference>
<dbReference type="Gene3D" id="3.30.200.20">
    <property type="entry name" value="Phosphorylase Kinase, domain 1"/>
    <property type="match status" value="1"/>
</dbReference>
<keyword evidence="3" id="KW-0597">Phosphoprotein</keyword>
<dbReference type="PANTHER" id="PTHR24416:SF617">
    <property type="entry name" value="RET ONCOGENE, ISOFORM A"/>
    <property type="match status" value="1"/>
</dbReference>
<feature type="binding site" evidence="17">
    <location>
        <position position="688"/>
    </location>
    <ligand>
        <name>ATP</name>
        <dbReference type="ChEBI" id="CHEBI:30616"/>
    </ligand>
</feature>
<dbReference type="InterPro" id="IPR003599">
    <property type="entry name" value="Ig_sub"/>
</dbReference>
<evidence type="ECO:0000259" key="22">
    <source>
        <dbReference type="PROSITE" id="PS50268"/>
    </source>
</evidence>
<feature type="domain" description="EGF-like" evidence="21">
    <location>
        <begin position="1432"/>
        <end position="1467"/>
    </location>
</feature>
<feature type="binding site" evidence="17">
    <location>
        <position position="2274"/>
    </location>
    <ligand>
        <name>ATP</name>
        <dbReference type="ChEBI" id="CHEBI:30616"/>
    </ligand>
</feature>
<dbReference type="PRINTS" id="PR00109">
    <property type="entry name" value="TYRKINASE"/>
</dbReference>
<evidence type="ECO:0000256" key="1">
    <source>
        <dbReference type="ARBA" id="ARBA00004479"/>
    </source>
</evidence>
<evidence type="ECO:0000256" key="9">
    <source>
        <dbReference type="ARBA" id="ARBA00023136"/>
    </source>
</evidence>
<dbReference type="InterPro" id="IPR008266">
    <property type="entry name" value="Tyr_kinase_AS"/>
</dbReference>
<dbReference type="PROSITE" id="PS50835">
    <property type="entry name" value="IG_LIKE"/>
    <property type="match status" value="2"/>
</dbReference>
<dbReference type="FunFam" id="2.170.300.10:FF:000002">
    <property type="entry name" value="Multiple epidermal growth factor-like domains 10"/>
    <property type="match status" value="2"/>
</dbReference>
<dbReference type="SUPFAM" id="SSF48726">
    <property type="entry name" value="Immunoglobulin"/>
    <property type="match status" value="2"/>
</dbReference>
<dbReference type="OrthoDB" id="18487at2759"/>
<evidence type="ECO:0000256" key="10">
    <source>
        <dbReference type="ARBA" id="ARBA00023157"/>
    </source>
</evidence>
<reference evidence="25" key="2">
    <citation type="submission" date="2025-08" db="UniProtKB">
        <authorList>
            <consortium name="RefSeq"/>
        </authorList>
    </citation>
    <scope>IDENTIFICATION</scope>
    <source>
        <strain evidence="25">S238N-H82</strain>
        <tissue evidence="25">Testes</tissue>
    </source>
</reference>
<feature type="disulfide bond" evidence="16">
    <location>
        <begin position="565"/>
        <end position="574"/>
    </location>
</feature>
<dbReference type="PROSITE" id="PS50268">
    <property type="entry name" value="CADHERIN_2"/>
    <property type="match status" value="3"/>
</dbReference>
<proteinExistence type="predicted"/>
<dbReference type="PROSITE" id="PS00107">
    <property type="entry name" value="PROTEIN_KINASE_ATP"/>
    <property type="match status" value="3"/>
</dbReference>
<evidence type="ECO:0000313" key="25">
    <source>
        <dbReference type="RefSeq" id="XP_035682804.1"/>
    </source>
</evidence>
<dbReference type="InterPro" id="IPR000719">
    <property type="entry name" value="Prot_kinase_dom"/>
</dbReference>
<feature type="domain" description="Protein kinase" evidence="20">
    <location>
        <begin position="2242"/>
        <end position="2404"/>
    </location>
</feature>
<dbReference type="GeneID" id="118420197"/>
<dbReference type="InterPro" id="IPR000742">
    <property type="entry name" value="EGF"/>
</dbReference>
<feature type="domain" description="Cadherin" evidence="22">
    <location>
        <begin position="1901"/>
        <end position="1997"/>
    </location>
</feature>
<evidence type="ECO:0000256" key="2">
    <source>
        <dbReference type="ARBA" id="ARBA00022536"/>
    </source>
</evidence>
<dbReference type="GO" id="GO:0005886">
    <property type="term" value="C:plasma membrane"/>
    <property type="evidence" value="ECO:0000318"/>
    <property type="project" value="GO_Central"/>
</dbReference>
<organism evidence="24 25">
    <name type="scientific">Branchiostoma floridae</name>
    <name type="common">Florida lancelet</name>
    <name type="synonym">Amphioxus</name>
    <dbReference type="NCBI Taxonomy" id="7739"/>
    <lineage>
        <taxon>Eukaryota</taxon>
        <taxon>Metazoa</taxon>
        <taxon>Chordata</taxon>
        <taxon>Cephalochordata</taxon>
        <taxon>Leptocardii</taxon>
        <taxon>Amphioxiformes</taxon>
        <taxon>Branchiostomatidae</taxon>
        <taxon>Branchiostoma</taxon>
    </lineage>
</organism>
<dbReference type="GO" id="GO:0005524">
    <property type="term" value="F:ATP binding"/>
    <property type="evidence" value="ECO:0007669"/>
    <property type="project" value="UniProtKB-UniRule"/>
</dbReference>
<dbReference type="PROSITE" id="PS50011">
    <property type="entry name" value="PROTEIN_KINASE_DOM"/>
    <property type="match status" value="3"/>
</dbReference>
<dbReference type="CDD" id="cd00192">
    <property type="entry name" value="PTKc"/>
    <property type="match status" value="2"/>
</dbReference>
<evidence type="ECO:0000256" key="15">
    <source>
        <dbReference type="PROSITE-ProRule" id="PRU00043"/>
    </source>
</evidence>
<feature type="domain" description="Protein kinase" evidence="20">
    <location>
        <begin position="656"/>
        <end position="938"/>
    </location>
</feature>
<dbReference type="Gene3D" id="2.60.40.60">
    <property type="entry name" value="Cadherins"/>
    <property type="match status" value="3"/>
</dbReference>
<evidence type="ECO:0000256" key="6">
    <source>
        <dbReference type="ARBA" id="ARBA00022737"/>
    </source>
</evidence>
<dbReference type="KEGG" id="bfo:118420197"/>
<comment type="catalytic activity">
    <reaction evidence="14">
        <text>L-tyrosyl-[protein] + ATP = O-phospho-L-tyrosyl-[protein] + ADP + H(+)</text>
        <dbReference type="Rhea" id="RHEA:10596"/>
        <dbReference type="Rhea" id="RHEA-COMP:10136"/>
        <dbReference type="Rhea" id="RHEA-COMP:20101"/>
        <dbReference type="ChEBI" id="CHEBI:15378"/>
        <dbReference type="ChEBI" id="CHEBI:30616"/>
        <dbReference type="ChEBI" id="CHEBI:46858"/>
        <dbReference type="ChEBI" id="CHEBI:61978"/>
        <dbReference type="ChEBI" id="CHEBI:456216"/>
        <dbReference type="EC" id="2.7.10.1"/>
    </reaction>
</comment>
<gene>
    <name evidence="25" type="primary">LOC118420197</name>
</gene>
<feature type="domain" description="EGF-like" evidence="21">
    <location>
        <begin position="540"/>
        <end position="575"/>
    </location>
</feature>
<evidence type="ECO:0000259" key="20">
    <source>
        <dbReference type="PROSITE" id="PS50011"/>
    </source>
</evidence>
<dbReference type="Gene3D" id="2.60.40.10">
    <property type="entry name" value="Immunoglobulins"/>
    <property type="match status" value="2"/>
</dbReference>
<dbReference type="SMART" id="SM00409">
    <property type="entry name" value="IG"/>
    <property type="match status" value="2"/>
</dbReference>
<feature type="domain" description="Protein kinase" evidence="20">
    <location>
        <begin position="1590"/>
        <end position="1877"/>
    </location>
</feature>
<feature type="disulfide bond" evidence="16">
    <location>
        <begin position="2065"/>
        <end position="2074"/>
    </location>
</feature>
<keyword evidence="9 18" id="KW-0472">Membrane</keyword>
<keyword evidence="2 16" id="KW-0245">EGF-like domain</keyword>
<dbReference type="InterPro" id="IPR002049">
    <property type="entry name" value="LE_dom"/>
</dbReference>
<dbReference type="SMART" id="SM00180">
    <property type="entry name" value="EGF_Lam"/>
    <property type="match status" value="5"/>
</dbReference>
<dbReference type="InterPro" id="IPR007110">
    <property type="entry name" value="Ig-like_dom"/>
</dbReference>
<feature type="domain" description="EGF-like" evidence="21">
    <location>
        <begin position="2046"/>
        <end position="2075"/>
    </location>
</feature>
<dbReference type="PROSITE" id="PS00109">
    <property type="entry name" value="PROTEIN_KINASE_TYR"/>
    <property type="match status" value="1"/>
</dbReference>
<keyword evidence="15" id="KW-0106">Calcium</keyword>
<keyword evidence="6" id="KW-0677">Repeat</keyword>
<feature type="disulfide bond" evidence="16">
    <location>
        <begin position="1500"/>
        <end position="1509"/>
    </location>
</feature>
<dbReference type="PANTHER" id="PTHR24416">
    <property type="entry name" value="TYROSINE-PROTEIN KINASE RECEPTOR"/>
    <property type="match status" value="1"/>
</dbReference>
<dbReference type="InterPro" id="IPR011009">
    <property type="entry name" value="Kinase-like_dom_sf"/>
</dbReference>
<feature type="domain" description="Ig-like" evidence="23">
    <location>
        <begin position="1293"/>
        <end position="1375"/>
    </location>
</feature>
<dbReference type="CDD" id="cd11304">
    <property type="entry name" value="Cadherin_repeat"/>
    <property type="match status" value="3"/>
</dbReference>
<evidence type="ECO:0000259" key="21">
    <source>
        <dbReference type="PROSITE" id="PS50026"/>
    </source>
</evidence>
<evidence type="ECO:0000256" key="7">
    <source>
        <dbReference type="ARBA" id="ARBA00022840"/>
    </source>
</evidence>
<feature type="domain" description="EGF-like" evidence="21">
    <location>
        <begin position="1475"/>
        <end position="1510"/>
    </location>
</feature>
<feature type="chain" id="PRO_5039942974" evidence="19">
    <location>
        <begin position="26"/>
        <end position="2404"/>
    </location>
</feature>
<feature type="non-terminal residue" evidence="25">
    <location>
        <position position="2404"/>
    </location>
</feature>
<feature type="domain" description="Cadherin" evidence="22">
    <location>
        <begin position="962"/>
        <end position="1058"/>
    </location>
</feature>
<dbReference type="PROSITE" id="PS50026">
    <property type="entry name" value="EGF_3"/>
    <property type="match status" value="6"/>
</dbReference>
<evidence type="ECO:0000256" key="5">
    <source>
        <dbReference type="ARBA" id="ARBA00022729"/>
    </source>
</evidence>
<feature type="disulfide bond" evidence="16">
    <location>
        <begin position="2151"/>
        <end position="2160"/>
    </location>
</feature>
<dbReference type="FunFam" id="2.60.40.60:FF:000273">
    <property type="entry name" value="Uncharacterized protein"/>
    <property type="match status" value="3"/>
</dbReference>
<protein>
    <submittedName>
        <fullName evidence="25">Uncharacterized protein LOC118420197</fullName>
    </submittedName>
</protein>
<keyword evidence="5 19" id="KW-0732">Signal</keyword>
<dbReference type="FunFam" id="2.170.300.10:FF:000022">
    <property type="entry name" value="Uncharacterized protein"/>
    <property type="match status" value="1"/>
</dbReference>
<evidence type="ECO:0000256" key="13">
    <source>
        <dbReference type="ARBA" id="ARBA00023319"/>
    </source>
</evidence>
<dbReference type="RefSeq" id="XP_035682804.1">
    <property type="nucleotide sequence ID" value="XM_035826911.1"/>
</dbReference>
<feature type="binding site" evidence="17">
    <location>
        <position position="1622"/>
    </location>
    <ligand>
        <name>ATP</name>
        <dbReference type="ChEBI" id="CHEBI:30616"/>
    </ligand>
</feature>
<dbReference type="GO" id="GO:0004714">
    <property type="term" value="F:transmembrane receptor protein tyrosine kinase activity"/>
    <property type="evidence" value="ECO:0000318"/>
    <property type="project" value="GO_Central"/>
</dbReference>
<evidence type="ECO:0000259" key="23">
    <source>
        <dbReference type="PROSITE" id="PS50835"/>
    </source>
</evidence>
<evidence type="ECO:0000256" key="18">
    <source>
        <dbReference type="SAM" id="Phobius"/>
    </source>
</evidence>
<feature type="domain" description="EGF-like" evidence="21">
    <location>
        <begin position="2126"/>
        <end position="2161"/>
    </location>
</feature>
<evidence type="ECO:0000256" key="14">
    <source>
        <dbReference type="ARBA" id="ARBA00051243"/>
    </source>
</evidence>
<comment type="caution">
    <text evidence="16">Lacks conserved residue(s) required for the propagation of feature annotation.</text>
</comment>
<dbReference type="CDD" id="cd00054">
    <property type="entry name" value="EGF_CA"/>
    <property type="match status" value="3"/>
</dbReference>
<evidence type="ECO:0000313" key="24">
    <source>
        <dbReference type="Proteomes" id="UP000001554"/>
    </source>
</evidence>
<dbReference type="FunFam" id="3.30.200.20:FF:001518">
    <property type="entry name" value="Uncharacterized protein"/>
    <property type="match status" value="3"/>
</dbReference>
<dbReference type="InterPro" id="IPR017441">
    <property type="entry name" value="Protein_kinase_ATP_BS"/>
</dbReference>
<dbReference type="InterPro" id="IPR013783">
    <property type="entry name" value="Ig-like_fold"/>
</dbReference>
<keyword evidence="4 18" id="KW-0812">Transmembrane</keyword>
<dbReference type="FunFam" id="2.60.40.10:FF:001720">
    <property type="entry name" value="Receptor protein-tyrosine kinase"/>
    <property type="match status" value="2"/>
</dbReference>
<dbReference type="GO" id="GO:0030154">
    <property type="term" value="P:cell differentiation"/>
    <property type="evidence" value="ECO:0007669"/>
    <property type="project" value="UniProtKB-ARBA"/>
</dbReference>
<dbReference type="PROSITE" id="PS00022">
    <property type="entry name" value="EGF_1"/>
    <property type="match status" value="9"/>
</dbReference>
<feature type="disulfide bond" evidence="16">
    <location>
        <begin position="1457"/>
        <end position="1466"/>
    </location>
</feature>
<evidence type="ECO:0000256" key="12">
    <source>
        <dbReference type="ARBA" id="ARBA00023180"/>
    </source>
</evidence>
<keyword evidence="24" id="KW-1185">Reference proteome</keyword>
<dbReference type="InterPro" id="IPR015919">
    <property type="entry name" value="Cadherin-like_sf"/>
</dbReference>
<dbReference type="FunFam" id="2.170.300.10:FF:000058">
    <property type="entry name" value="Uncharacterized protein"/>
    <property type="match status" value="1"/>
</dbReference>
<dbReference type="Pfam" id="PF07714">
    <property type="entry name" value="PK_Tyr_Ser-Thr"/>
    <property type="match status" value="3"/>
</dbReference>
<accession>A0A9J7MY10</accession>
<comment type="subcellular location">
    <subcellularLocation>
        <location evidence="1">Membrane</location>
        <topology evidence="1">Single-pass type I membrane protein</topology>
    </subcellularLocation>
</comment>
<dbReference type="PROSITE" id="PS01186">
    <property type="entry name" value="EGF_2"/>
    <property type="match status" value="4"/>
</dbReference>
<keyword evidence="13" id="KW-0393">Immunoglobulin domain</keyword>
<dbReference type="Pfam" id="PF00053">
    <property type="entry name" value="EGF_laminin"/>
    <property type="match status" value="1"/>
</dbReference>
<reference evidence="24" key="1">
    <citation type="journal article" date="2020" name="Nat. Ecol. Evol.">
        <title>Deeply conserved synteny resolves early events in vertebrate evolution.</title>
        <authorList>
            <person name="Simakov O."/>
            <person name="Marletaz F."/>
            <person name="Yue J.X."/>
            <person name="O'Connell B."/>
            <person name="Jenkins J."/>
            <person name="Brandt A."/>
            <person name="Calef R."/>
            <person name="Tung C.H."/>
            <person name="Huang T.K."/>
            <person name="Schmutz J."/>
            <person name="Satoh N."/>
            <person name="Yu J.K."/>
            <person name="Putnam N.H."/>
            <person name="Green R.E."/>
            <person name="Rokhsar D.S."/>
        </authorList>
    </citation>
    <scope>NUCLEOTIDE SEQUENCE [LARGE SCALE GENOMIC DNA]</scope>
    <source>
        <strain evidence="24">S238N-H82</strain>
    </source>
</reference>
<dbReference type="SUPFAM" id="SSF56112">
    <property type="entry name" value="Protein kinase-like (PK-like)"/>
    <property type="match status" value="3"/>
</dbReference>
<feature type="disulfide bond" evidence="16">
    <location>
        <begin position="522"/>
        <end position="531"/>
    </location>
</feature>
<feature type="domain" description="EGF-like" evidence="21">
    <location>
        <begin position="502"/>
        <end position="532"/>
    </location>
</feature>
<dbReference type="PRINTS" id="PR00011">
    <property type="entry name" value="EGFLAMININ"/>
</dbReference>
<evidence type="ECO:0000256" key="4">
    <source>
        <dbReference type="ARBA" id="ARBA00022692"/>
    </source>
</evidence>
<dbReference type="SMART" id="SM00181">
    <property type="entry name" value="EGF"/>
    <property type="match status" value="11"/>
</dbReference>
<dbReference type="InterPro" id="IPR002126">
    <property type="entry name" value="Cadherin-like_dom"/>
</dbReference>
<keyword evidence="17" id="KW-0547">Nucleotide-binding</keyword>
<evidence type="ECO:0000256" key="17">
    <source>
        <dbReference type="PROSITE-ProRule" id="PRU10141"/>
    </source>
</evidence>
<feature type="signal peptide" evidence="19">
    <location>
        <begin position="1"/>
        <end position="25"/>
    </location>
</feature>
<keyword evidence="10 16" id="KW-1015">Disulfide bond</keyword>
<evidence type="ECO:0000256" key="16">
    <source>
        <dbReference type="PROSITE-ProRule" id="PRU00076"/>
    </source>
</evidence>
<keyword evidence="8 18" id="KW-1133">Transmembrane helix</keyword>
<keyword evidence="12" id="KW-0325">Glycoprotein</keyword>
<dbReference type="SUPFAM" id="SSF49313">
    <property type="entry name" value="Cadherin-like"/>
    <property type="match status" value="3"/>
</dbReference>
<name>A0A9J7MY10_BRAFL</name>
<evidence type="ECO:0000256" key="11">
    <source>
        <dbReference type="ARBA" id="ARBA00023170"/>
    </source>
</evidence>
<dbReference type="Gene3D" id="1.10.510.10">
    <property type="entry name" value="Transferase(Phosphotransferase) domain 1"/>
    <property type="match status" value="3"/>
</dbReference>
<dbReference type="InterPro" id="IPR036179">
    <property type="entry name" value="Ig-like_dom_sf"/>
</dbReference>
<evidence type="ECO:0000256" key="19">
    <source>
        <dbReference type="SAM" id="SignalP"/>
    </source>
</evidence>
<keyword evidence="7 17" id="KW-0067">ATP-binding</keyword>
<feature type="transmembrane region" description="Helical" evidence="18">
    <location>
        <begin position="2174"/>
        <end position="2193"/>
    </location>
</feature>
<feature type="domain" description="Ig-like" evidence="23">
    <location>
        <begin position="358"/>
        <end position="440"/>
    </location>
</feature>
<dbReference type="InterPro" id="IPR001245">
    <property type="entry name" value="Ser-Thr/Tyr_kinase_cat_dom"/>
</dbReference>
<dbReference type="GO" id="GO:0005509">
    <property type="term" value="F:calcium ion binding"/>
    <property type="evidence" value="ECO:0007669"/>
    <property type="project" value="UniProtKB-UniRule"/>
</dbReference>
<dbReference type="CDD" id="cd00055">
    <property type="entry name" value="EGF_Lam"/>
    <property type="match status" value="2"/>
</dbReference>
<keyword evidence="11" id="KW-0675">Receptor</keyword>
<dbReference type="FunFam" id="1.10.510.10:FF:000593">
    <property type="entry name" value="Uncharacterized protein"/>
    <property type="match status" value="2"/>
</dbReference>
<dbReference type="GO" id="GO:0007169">
    <property type="term" value="P:cell surface receptor protein tyrosine kinase signaling pathway"/>
    <property type="evidence" value="ECO:0000318"/>
    <property type="project" value="GO_Central"/>
</dbReference>
<evidence type="ECO:0000256" key="8">
    <source>
        <dbReference type="ARBA" id="ARBA00022989"/>
    </source>
</evidence>
<dbReference type="Gene3D" id="2.170.300.10">
    <property type="entry name" value="Tie2 ligand-binding domain superfamily"/>
    <property type="match status" value="5"/>
</dbReference>
<evidence type="ECO:0000256" key="3">
    <source>
        <dbReference type="ARBA" id="ARBA00022553"/>
    </source>
</evidence>
<sequence>MFNMKTNIVLFVIVRLLALSNLTCGEVHLSAKIAENADIGQQVIRVLPTTPGANEEVPCDIIDGNIHGRFGVTQYCVIVVVRPLDFGIKQRYNLTVNVPGTTETRFVDVQVEDVDGYPPIYNDTCEMPVVAKDITPGHVAFNAPVRAEYMEKSGGLFTWKADTKNHLQSRSEKISMYTKVYTYSGSDCVAVVLFGVYNAKDVRAVTSLWLLHACFRCFHPLDPKHVFEIRIINGNHIPCNSLSGLDLAQTHVTKSYAWTGYKFKWLISFPLQSTETQRFICELPGGKVPVHLSRGGNVFDEIFVTRLETKIQPIGCPPNKYGLACEQNCTCENDARCHGLNGACKCQPGCKGVVCDIPHSTVAIIATPSDSRQVYIKSSLTLHCKSFHLAVVKMVWTFPNGTRRRLLGTQEDQIRIESIQSEHNGTYTCTGITEDKTEVTAYYEVQAVTCPPGKRGKLCEEDCNCLHGTSCDRWAGCVCLPGWTGKLCETKCPDGTYGRGCSGECSCQNGAVCDPSDGQCNCTEGWYGMHCTRPCLSGRYGWRCRQACDCKNNATCHHVDGSCTCAPPWTGQRCDVIKAETSLLPLQISIPLLLTLLGVLAASVALYKWRTSTQMKRDKDQEETQVLFELQSMEENLAQSLQPGWLKRWERKAKDLTLGDLIGQGAFSFIRKGRLRTGNADFPVVAVKSVRSTDRLCYRAFYREAAMLVALDENGKEHNPDGHPNIIKLFGVITKSTPKCILLEYAAKGDLLQLLKQQNTDNVARLLSSFLRYAVHTSRGLKELRRLRIAHGDVAARNVLISRGDVAKLSDFGLAHDVYTTTTYISSGKNDAEELLPLKWMALESLETRKFTCESDTWSFGVLLWEIAAFGEEPAYQHEIQLSCPRLVGILRQGYRLQKPPGCPDRLYDVMKSCWQEDPSARPEPVDLEQKLTDCPMFNMKTNTVFFVFIVRLLFYTNWTYGEVHLSAKIAENADIGQQVFRVLPTTPGANEEVLCDIIDGNVHGRFGVTHFCVIVVARPLDFGINQRYNLTVNVPGTTETRFVAVQVVDVDGYPPIYNDTCEMPVLGNDRPPGHLAFNALVHAEYMDTSGGLFTWKAGTKDYLQSLGQEISMYTNVYTYASSDCVAVVLLGVSHANDLRTVTSLWLSQACFKCFDPYNSKRVFEIQRIDEDGIPCNSLSVLDLAHTVTKSYVWTKYNFKLLISFPLMSTKTQRFVCEMPQGHGGRFPVSISKSEIVFVTRLEFETQPVGCPPSKYGLTCEQNCTCENGARCHGLNGACKCQPGWKGVVCDIPHSTVDIIATPSDSRRIHNQGSLTLHCKSFHLSVETMIWTFPNGTRRWLRGTQEDQIRIESIQSDHNGTYTCTVITENEMEVTARYELQAVNCPPDKGGEMCEDDCNCLHDASCDRWAGCICPPGWTGNICETKCPDGTYGRGCNSECPCQNGAVCDPTDGQCNCTEGWYGVHCSRPCLSGRYGWRCRQACECKNNATCHHVDGICTCVPPWTGQRCDVIQPETSLPLQISLPLSLTLLGVLAALVALYKWRTTKRLRRDENQEETQVLLELKSMEENLAQSLQPGWLKRWERKAKDLTLGDLIGQGAFSFIREGRLRTSNADVTVVAVKSVRSKDRLCYRAFYRDAAMLVALDENGKEHNPDGHPNIIKLLGVITRSTPKWILLEYAANGDLLQLLKQQNRNNVGRLQGRFLCYAIHISSALKELRRLRITHGDVAARNVLISGDDVAKLSDFGLAHDVYTTTTYISSGKNDAEELLPLKWMSLESLETRKFTCESDMWSFGVLLWEIAAFGEEPDYQHEIQLSCPRLVGILRQGYRLQKPLGCPDRLYDVMKSCWQEDSSARPEPAELEQKLTDCREEIDPLFVLEKTNIVLFVIVRLLAVSNFTYGEVHLSAKIAENADIGQQVIRVLPTTPRAKQEVLCDIIDGNVHGRFGLTHFCVIVVARPLDFGINRRYNLTVNVPGTTETRLIDVQVEDVDGYPPIYNDTYEMPVLGKDISSGHLGFNASVRAERNARYELQAVNCPPGKRGELCEDDCNCLHGASCDRWAGCVCPPGWTGKICETKCPDGTYGRGCSGECTCQNGAFCDPRDGQCNCTEGWYGMYCTRPCLSGRYGWRCRQACDCKNNATCHHVDGSCTCAPPWTGRRCDVIQPETSPLPLQISIPLLLTLLGVLVALLALYKWRTTTRMRQDEDQEETQVLLELKSMEENLAQSLQPGWLKRWERKAKDLTLGDLIGQGAFSFIREGRLRTANAEVTVVAVKSVRSRDRLCYRALYREAAMLVALDENGKEHNNDGHPNIIKLFGVITKSTPKCILLEYAAKGDLLQLLKQKNTDNVARLLGSFLRYAVHTSRGLKELRRLRIAHGDVAARNVLIFGDDVAKLSDFGLAHDV</sequence>
<dbReference type="Proteomes" id="UP000001554">
    <property type="component" value="Chromosome 7"/>
</dbReference>
<feature type="domain" description="Cadherin" evidence="22">
    <location>
        <begin position="25"/>
        <end position="121"/>
    </location>
</feature>
<dbReference type="GO" id="GO:0043235">
    <property type="term" value="C:receptor complex"/>
    <property type="evidence" value="ECO:0000318"/>
    <property type="project" value="GO_Central"/>
</dbReference>
<dbReference type="InterPro" id="IPR050122">
    <property type="entry name" value="RTK"/>
</dbReference>